<name>A0AAW0NVY3_9GOBI</name>
<gene>
    <name evidence="10" type="ORF">WMY93_014796</name>
</gene>
<proteinExistence type="predicted"/>
<feature type="domain" description="C2H2-type" evidence="9">
    <location>
        <begin position="190"/>
        <end position="217"/>
    </location>
</feature>
<dbReference type="PROSITE" id="PS50157">
    <property type="entry name" value="ZINC_FINGER_C2H2_2"/>
    <property type="match status" value="7"/>
</dbReference>
<comment type="subcellular location">
    <subcellularLocation>
        <location evidence="1">Nucleus</location>
    </subcellularLocation>
</comment>
<feature type="domain" description="C2H2-type" evidence="9">
    <location>
        <begin position="278"/>
        <end position="305"/>
    </location>
</feature>
<feature type="domain" description="C2H2-type" evidence="9">
    <location>
        <begin position="334"/>
        <end position="362"/>
    </location>
</feature>
<evidence type="ECO:0000256" key="7">
    <source>
        <dbReference type="PROSITE-ProRule" id="PRU00042"/>
    </source>
</evidence>
<accession>A0AAW0NVY3</accession>
<organism evidence="10 11">
    <name type="scientific">Mugilogobius chulae</name>
    <name type="common">yellowstripe goby</name>
    <dbReference type="NCBI Taxonomy" id="88201"/>
    <lineage>
        <taxon>Eukaryota</taxon>
        <taxon>Metazoa</taxon>
        <taxon>Chordata</taxon>
        <taxon>Craniata</taxon>
        <taxon>Vertebrata</taxon>
        <taxon>Euteleostomi</taxon>
        <taxon>Actinopterygii</taxon>
        <taxon>Neopterygii</taxon>
        <taxon>Teleostei</taxon>
        <taxon>Neoteleostei</taxon>
        <taxon>Acanthomorphata</taxon>
        <taxon>Gobiaria</taxon>
        <taxon>Gobiiformes</taxon>
        <taxon>Gobioidei</taxon>
        <taxon>Gobiidae</taxon>
        <taxon>Gobionellinae</taxon>
        <taxon>Mugilogobius</taxon>
    </lineage>
</organism>
<dbReference type="PANTHER" id="PTHR16515:SF66">
    <property type="entry name" value="C2H2-TYPE DOMAIN-CONTAINING PROTEIN"/>
    <property type="match status" value="1"/>
</dbReference>
<feature type="domain" description="C2H2-type" evidence="9">
    <location>
        <begin position="218"/>
        <end position="245"/>
    </location>
</feature>
<evidence type="ECO:0000256" key="6">
    <source>
        <dbReference type="ARBA" id="ARBA00023242"/>
    </source>
</evidence>
<dbReference type="InterPro" id="IPR050331">
    <property type="entry name" value="Zinc_finger"/>
</dbReference>
<dbReference type="FunFam" id="3.30.160.60:FF:000759">
    <property type="entry name" value="zinc finger protein 16"/>
    <property type="match status" value="1"/>
</dbReference>
<dbReference type="FunFam" id="3.30.160.60:FF:002343">
    <property type="entry name" value="Zinc finger protein 33A"/>
    <property type="match status" value="1"/>
</dbReference>
<feature type="domain" description="C2H2-type" evidence="9">
    <location>
        <begin position="246"/>
        <end position="273"/>
    </location>
</feature>
<dbReference type="Gene3D" id="3.30.160.60">
    <property type="entry name" value="Classic Zinc Finger"/>
    <property type="match status" value="7"/>
</dbReference>
<dbReference type="Proteomes" id="UP001460270">
    <property type="component" value="Unassembled WGS sequence"/>
</dbReference>
<protein>
    <recommendedName>
        <fullName evidence="9">C2H2-type domain-containing protein</fullName>
    </recommendedName>
</protein>
<dbReference type="GO" id="GO:0010468">
    <property type="term" value="P:regulation of gene expression"/>
    <property type="evidence" value="ECO:0007669"/>
    <property type="project" value="TreeGrafter"/>
</dbReference>
<reference evidence="11" key="1">
    <citation type="submission" date="2024-04" db="EMBL/GenBank/DDBJ databases">
        <title>Salinicola lusitanus LLJ914,a marine bacterium isolated from the Okinawa Trough.</title>
        <authorList>
            <person name="Li J."/>
        </authorList>
    </citation>
    <scope>NUCLEOTIDE SEQUENCE [LARGE SCALE GENOMIC DNA]</scope>
</reference>
<evidence type="ECO:0000313" key="11">
    <source>
        <dbReference type="Proteomes" id="UP001460270"/>
    </source>
</evidence>
<dbReference type="FunFam" id="3.30.160.60:FF:000100">
    <property type="entry name" value="Zinc finger 45-like"/>
    <property type="match status" value="1"/>
</dbReference>
<comment type="caution">
    <text evidence="10">The sequence shown here is derived from an EMBL/GenBank/DDBJ whole genome shotgun (WGS) entry which is preliminary data.</text>
</comment>
<evidence type="ECO:0000256" key="8">
    <source>
        <dbReference type="SAM" id="MobiDB-lite"/>
    </source>
</evidence>
<evidence type="ECO:0000256" key="4">
    <source>
        <dbReference type="ARBA" id="ARBA00022771"/>
    </source>
</evidence>
<keyword evidence="2" id="KW-0479">Metal-binding</keyword>
<dbReference type="InterPro" id="IPR036236">
    <property type="entry name" value="Znf_C2H2_sf"/>
</dbReference>
<dbReference type="InterPro" id="IPR013087">
    <property type="entry name" value="Znf_C2H2_type"/>
</dbReference>
<dbReference type="Pfam" id="PF00096">
    <property type="entry name" value="zf-C2H2"/>
    <property type="match status" value="4"/>
</dbReference>
<feature type="region of interest" description="Disordered" evidence="8">
    <location>
        <begin position="349"/>
        <end position="376"/>
    </location>
</feature>
<dbReference type="EMBL" id="JBBPFD010000010">
    <property type="protein sequence ID" value="KAK7910112.1"/>
    <property type="molecule type" value="Genomic_DNA"/>
</dbReference>
<feature type="domain" description="C2H2-type" evidence="9">
    <location>
        <begin position="306"/>
        <end position="333"/>
    </location>
</feature>
<dbReference type="PROSITE" id="PS00028">
    <property type="entry name" value="ZINC_FINGER_C2H2_1"/>
    <property type="match status" value="7"/>
</dbReference>
<dbReference type="SMART" id="SM00355">
    <property type="entry name" value="ZnF_C2H2"/>
    <property type="match status" value="7"/>
</dbReference>
<dbReference type="AlphaFoldDB" id="A0AAW0NVY3"/>
<keyword evidence="11" id="KW-1185">Reference proteome</keyword>
<dbReference type="SUPFAM" id="SSF57667">
    <property type="entry name" value="beta-beta-alpha zinc fingers"/>
    <property type="match status" value="4"/>
</dbReference>
<keyword evidence="4 7" id="KW-0863">Zinc-finger</keyword>
<dbReference type="GO" id="GO:0008270">
    <property type="term" value="F:zinc ion binding"/>
    <property type="evidence" value="ECO:0007669"/>
    <property type="project" value="UniProtKB-KW"/>
</dbReference>
<evidence type="ECO:0000256" key="5">
    <source>
        <dbReference type="ARBA" id="ARBA00022833"/>
    </source>
</evidence>
<keyword evidence="5" id="KW-0862">Zinc</keyword>
<evidence type="ECO:0000256" key="3">
    <source>
        <dbReference type="ARBA" id="ARBA00022737"/>
    </source>
</evidence>
<evidence type="ECO:0000256" key="1">
    <source>
        <dbReference type="ARBA" id="ARBA00004123"/>
    </source>
</evidence>
<dbReference type="GO" id="GO:0005634">
    <property type="term" value="C:nucleus"/>
    <property type="evidence" value="ECO:0007669"/>
    <property type="project" value="UniProtKB-SubCell"/>
</dbReference>
<keyword evidence="3" id="KW-0677">Repeat</keyword>
<keyword evidence="6" id="KW-0539">Nucleus</keyword>
<evidence type="ECO:0000259" key="9">
    <source>
        <dbReference type="PROSITE" id="PS50157"/>
    </source>
</evidence>
<feature type="domain" description="C2H2-type" evidence="9">
    <location>
        <begin position="162"/>
        <end position="189"/>
    </location>
</feature>
<evidence type="ECO:0000256" key="2">
    <source>
        <dbReference type="ARBA" id="ARBA00022723"/>
    </source>
</evidence>
<evidence type="ECO:0000313" key="10">
    <source>
        <dbReference type="EMBL" id="KAK7910112.1"/>
    </source>
</evidence>
<dbReference type="FunFam" id="3.30.160.60:FF:000624">
    <property type="entry name" value="zinc finger protein 697"/>
    <property type="match status" value="1"/>
</dbReference>
<dbReference type="Pfam" id="PF13912">
    <property type="entry name" value="zf-C2H2_6"/>
    <property type="match status" value="1"/>
</dbReference>
<sequence>MRKNKEKGRKKMELKHPIVSMFDFLKIPNGFTLEKRLQIQDSCIFAERRFSGLSVEDEMTLNSGFISIFVEGDTSLNGGQKSEDCSTETGVCEMKMKEEEDVVLDSDRQEPVLGIGKYSYRICEKKFGLKSSWKNHQVAPNTNGDIQCKTESPELKTNEPLYQCNLCPEQFEQEQLLNDHKNSHHTEKQFKCKECHKAFKDKSNFTKHVMIHTGEKPFSCSECGQQFRIKQHWRQHEMRHREEFLFDCDICGKLFLAKKMLQKHLKTHMEPHDLQVSIACELCGKQFTKRKYLTQHITRHSGVKQHKCLECGKEFYDKSNLNKHELIHTGEKPYTCEICSKTFRMKHQKDRHRGRFHKDVKAGGNADSPSRDQTEN</sequence>
<feature type="compositionally biased region" description="Basic residues" evidence="8">
    <location>
        <begin position="349"/>
        <end position="358"/>
    </location>
</feature>
<dbReference type="PANTHER" id="PTHR16515">
    <property type="entry name" value="PR DOMAIN ZINC FINGER PROTEIN"/>
    <property type="match status" value="1"/>
</dbReference>